<protein>
    <recommendedName>
        <fullName evidence="4">Glycosyltransferase RgtA/B/C/D-like domain-containing protein</fullName>
    </recommendedName>
</protein>
<feature type="transmembrane region" description="Helical" evidence="1">
    <location>
        <begin position="147"/>
        <end position="170"/>
    </location>
</feature>
<keyword evidence="3" id="KW-1185">Reference proteome</keyword>
<evidence type="ECO:0000256" key="1">
    <source>
        <dbReference type="SAM" id="Phobius"/>
    </source>
</evidence>
<keyword evidence="1" id="KW-0472">Membrane</keyword>
<evidence type="ECO:0000313" key="2">
    <source>
        <dbReference type="EMBL" id="KFE63245.1"/>
    </source>
</evidence>
<feature type="transmembrane region" description="Helical" evidence="1">
    <location>
        <begin position="267"/>
        <end position="287"/>
    </location>
</feature>
<reference evidence="2 3" key="1">
    <citation type="submission" date="2014-04" db="EMBL/GenBank/DDBJ databases">
        <title>Genome assembly of Hyalangium minutum DSM 14724.</title>
        <authorList>
            <person name="Sharma G."/>
            <person name="Subramanian S."/>
        </authorList>
    </citation>
    <scope>NUCLEOTIDE SEQUENCE [LARGE SCALE GENOMIC DNA]</scope>
    <source>
        <strain evidence="2 3">DSM 14724</strain>
    </source>
</reference>
<feature type="transmembrane region" description="Helical" evidence="1">
    <location>
        <begin position="191"/>
        <end position="212"/>
    </location>
</feature>
<feature type="transmembrane region" description="Helical" evidence="1">
    <location>
        <begin position="318"/>
        <end position="343"/>
    </location>
</feature>
<gene>
    <name evidence="2" type="ORF">DB31_2838</name>
</gene>
<feature type="transmembrane region" description="Helical" evidence="1">
    <location>
        <begin position="242"/>
        <end position="260"/>
    </location>
</feature>
<dbReference type="Proteomes" id="UP000028725">
    <property type="component" value="Unassembled WGS sequence"/>
</dbReference>
<evidence type="ECO:0008006" key="4">
    <source>
        <dbReference type="Google" id="ProtNLM"/>
    </source>
</evidence>
<name>A0A085W6D2_9BACT</name>
<dbReference type="EMBL" id="JMCB01000018">
    <property type="protein sequence ID" value="KFE63245.1"/>
    <property type="molecule type" value="Genomic_DNA"/>
</dbReference>
<accession>A0A085W6D2</accession>
<keyword evidence="1" id="KW-1133">Transmembrane helix</keyword>
<comment type="caution">
    <text evidence="2">The sequence shown here is derived from an EMBL/GenBank/DDBJ whole genome shotgun (WGS) entry which is preliminary data.</text>
</comment>
<feature type="transmembrane region" description="Helical" evidence="1">
    <location>
        <begin position="293"/>
        <end position="311"/>
    </location>
</feature>
<sequence length="491" mass="55039">MQSWHKALAWSVALAFVGITLARLYPDSYQQDGGAHYALTRWAFDHPWFFVKVWARPLFEAVYAVPAQWGQPVAKLVTVAVCLATGWHTFRLAEQLGLARPHLAIPLVWFQPSWLLLCSEMMTEPLFALVFVLALRLHLAGRVVAGLWTASLLILARPEGFFLGILWGLWILLDRRDPQPLWKRLPSTLRLAAGFGLWWLASVAITGNPLFILDDWPRDWDATNGAYGTEPFWSYALRLPEIVGPLFAIPFLLGLGLLLFRRQLGTLTSSFLLFFLLHSVFRTLGVFGEAGYPRYFVSVAPAMALITLIGWNTITGKLSLPLFTGTLGALGLGASAAAAFIYVDAAESSRDAWAIDATLARFRESPREVLRIHASHRYMYAVLDYDPKLAPAFTADREHNQKVLREAPAGTLVVWEDHIGPSWYHLEEKDIEALGYTLLRSDTSVLTGKWLKDSPGLFFDYGSGVLTRERSSWPGFGGPRTVRVSLLYKEH</sequence>
<dbReference type="STRING" id="394096.DB31_2838"/>
<proteinExistence type="predicted"/>
<evidence type="ECO:0000313" key="3">
    <source>
        <dbReference type="Proteomes" id="UP000028725"/>
    </source>
</evidence>
<organism evidence="2 3">
    <name type="scientific">Hyalangium minutum</name>
    <dbReference type="NCBI Taxonomy" id="394096"/>
    <lineage>
        <taxon>Bacteria</taxon>
        <taxon>Pseudomonadati</taxon>
        <taxon>Myxococcota</taxon>
        <taxon>Myxococcia</taxon>
        <taxon>Myxococcales</taxon>
        <taxon>Cystobacterineae</taxon>
        <taxon>Archangiaceae</taxon>
        <taxon>Hyalangium</taxon>
    </lineage>
</organism>
<keyword evidence="1" id="KW-0812">Transmembrane</keyword>
<dbReference type="AlphaFoldDB" id="A0A085W6D2"/>